<dbReference type="Proteomes" id="UP001501116">
    <property type="component" value="Unassembled WGS sequence"/>
</dbReference>
<dbReference type="EMBL" id="BAAANN010000001">
    <property type="protein sequence ID" value="GAA1937406.1"/>
    <property type="molecule type" value="Genomic_DNA"/>
</dbReference>
<sequence length="300" mass="32161">MNRDAIEEVLAELAAVTEEVLAQADAADARMNELSDAREALLEQRAADGVSLCKPAPHYALAGLRDTLAMHAAREQREAAREFAAWWADVATLAVLAEVSGQPVSPTRLAAADPTLWMSEEDMHDLPEIPESTRVLARLGAVMAAVPLGSGRADHDMAAQAEDHAARAGLRISYDDGQVVVKENGGPEARRCRLWGGLWTEARVPELPAPDELADLLTGHGTPESSTAAAVEAARAVDDAVIALLRARALDNGDPQDEPISAEDIDSLWNHADQLTNLLSHYARTITNMLPVLRTGDEPQ</sequence>
<organism evidence="1 2">
    <name type="scientific">Amycolatopsis minnesotensis</name>
    <dbReference type="NCBI Taxonomy" id="337894"/>
    <lineage>
        <taxon>Bacteria</taxon>
        <taxon>Bacillati</taxon>
        <taxon>Actinomycetota</taxon>
        <taxon>Actinomycetes</taxon>
        <taxon>Pseudonocardiales</taxon>
        <taxon>Pseudonocardiaceae</taxon>
        <taxon>Amycolatopsis</taxon>
    </lineage>
</organism>
<keyword evidence="2" id="KW-1185">Reference proteome</keyword>
<dbReference type="RefSeq" id="WP_344411995.1">
    <property type="nucleotide sequence ID" value="NZ_BAAANN010000001.1"/>
</dbReference>
<gene>
    <name evidence="1" type="ORF">GCM10009754_00540</name>
</gene>
<evidence type="ECO:0000313" key="2">
    <source>
        <dbReference type="Proteomes" id="UP001501116"/>
    </source>
</evidence>
<evidence type="ECO:0000313" key="1">
    <source>
        <dbReference type="EMBL" id="GAA1937406.1"/>
    </source>
</evidence>
<protein>
    <submittedName>
        <fullName evidence="1">Uncharacterized protein</fullName>
    </submittedName>
</protein>
<accession>A0ABP5BAX1</accession>
<name>A0ABP5BAX1_9PSEU</name>
<proteinExistence type="predicted"/>
<reference evidence="2" key="1">
    <citation type="journal article" date="2019" name="Int. J. Syst. Evol. Microbiol.">
        <title>The Global Catalogue of Microorganisms (GCM) 10K type strain sequencing project: providing services to taxonomists for standard genome sequencing and annotation.</title>
        <authorList>
            <consortium name="The Broad Institute Genomics Platform"/>
            <consortium name="The Broad Institute Genome Sequencing Center for Infectious Disease"/>
            <person name="Wu L."/>
            <person name="Ma J."/>
        </authorList>
    </citation>
    <scope>NUCLEOTIDE SEQUENCE [LARGE SCALE GENOMIC DNA]</scope>
    <source>
        <strain evidence="2">JCM 14545</strain>
    </source>
</reference>
<comment type="caution">
    <text evidence="1">The sequence shown here is derived from an EMBL/GenBank/DDBJ whole genome shotgun (WGS) entry which is preliminary data.</text>
</comment>